<dbReference type="RefSeq" id="WP_406771156.1">
    <property type="nucleotide sequence ID" value="NZ_JBJHZZ010000028.1"/>
</dbReference>
<keyword evidence="1" id="KW-0472">Membrane</keyword>
<keyword evidence="1" id="KW-1133">Transmembrane helix</keyword>
<feature type="transmembrane region" description="Helical" evidence="1">
    <location>
        <begin position="93"/>
        <end position="116"/>
    </location>
</feature>
<organism evidence="2 3">
    <name type="scientific">Candidatus Clostridium stratigraminis</name>
    <dbReference type="NCBI Taxonomy" id="3381661"/>
    <lineage>
        <taxon>Bacteria</taxon>
        <taxon>Bacillati</taxon>
        <taxon>Bacillota</taxon>
        <taxon>Clostridia</taxon>
        <taxon>Eubacteriales</taxon>
        <taxon>Clostridiaceae</taxon>
        <taxon>Clostridium</taxon>
    </lineage>
</organism>
<proteinExistence type="predicted"/>
<evidence type="ECO:0000256" key="1">
    <source>
        <dbReference type="SAM" id="Phobius"/>
    </source>
</evidence>
<accession>A0ABW8TCJ8</accession>
<keyword evidence="3" id="KW-1185">Reference proteome</keyword>
<feature type="transmembrane region" description="Helical" evidence="1">
    <location>
        <begin position="35"/>
        <end position="56"/>
    </location>
</feature>
<evidence type="ECO:0000313" key="2">
    <source>
        <dbReference type="EMBL" id="MFL0248729.1"/>
    </source>
</evidence>
<comment type="caution">
    <text evidence="2">The sequence shown here is derived from an EMBL/GenBank/DDBJ whole genome shotgun (WGS) entry which is preliminary data.</text>
</comment>
<gene>
    <name evidence="2" type="ORF">ACJDUG_17450</name>
</gene>
<feature type="transmembrane region" description="Helical" evidence="1">
    <location>
        <begin position="9"/>
        <end position="29"/>
    </location>
</feature>
<sequence length="230" mass="25458">MNKKTIKIWSLAITAIIGVVYTVITILSTNWKTPTFWVALSFTWISLIVHAVIDQIICKKGNERRELFLGFGAIQLGVTYVFIQLIIGTIIMLLPIFTVTVAFCIQLLLLAIYTILISSTLVTKGVISNTDVKTAEKVFYIKSLGVDVEGMISSATDNSVTKALSELKDTIRYSDPMSHASLGALENKIEIKMAQLADGMQSNSPKENMALINEIQSLIADRNRKCKILK</sequence>
<protein>
    <submittedName>
        <fullName evidence="2">Uncharacterized protein</fullName>
    </submittedName>
</protein>
<dbReference type="Proteomes" id="UP001623591">
    <property type="component" value="Unassembled WGS sequence"/>
</dbReference>
<evidence type="ECO:0000313" key="3">
    <source>
        <dbReference type="Proteomes" id="UP001623591"/>
    </source>
</evidence>
<name>A0ABW8TCJ8_9CLOT</name>
<reference evidence="2 3" key="1">
    <citation type="submission" date="2024-11" db="EMBL/GenBank/DDBJ databases">
        <authorList>
            <person name="Heng Y.C."/>
            <person name="Lim A.C.H."/>
            <person name="Lee J.K.Y."/>
            <person name="Kittelmann S."/>
        </authorList>
    </citation>
    <scope>NUCLEOTIDE SEQUENCE [LARGE SCALE GENOMIC DNA]</scope>
    <source>
        <strain evidence="2 3">WILCCON 0185</strain>
    </source>
</reference>
<feature type="transmembrane region" description="Helical" evidence="1">
    <location>
        <begin position="68"/>
        <end position="87"/>
    </location>
</feature>
<keyword evidence="1" id="KW-0812">Transmembrane</keyword>
<dbReference type="EMBL" id="JBJHZZ010000028">
    <property type="protein sequence ID" value="MFL0248729.1"/>
    <property type="molecule type" value="Genomic_DNA"/>
</dbReference>